<feature type="signal peptide" evidence="4">
    <location>
        <begin position="1"/>
        <end position="34"/>
    </location>
</feature>
<gene>
    <name evidence="6" type="ORF">LKD71_06920</name>
</gene>
<feature type="chain" id="PRO_5041939630" description="ATLF-like domain-containing protein" evidence="4">
    <location>
        <begin position="35"/>
        <end position="337"/>
    </location>
</feature>
<dbReference type="PROSITE" id="PS51995">
    <property type="entry name" value="ATLF"/>
    <property type="match status" value="1"/>
</dbReference>
<dbReference type="InterPro" id="IPR047568">
    <property type="entry name" value="ATLF-like_dom"/>
</dbReference>
<dbReference type="EMBL" id="JAJEPR010000008">
    <property type="protein sequence ID" value="MCC2189536.1"/>
    <property type="molecule type" value="Genomic_DNA"/>
</dbReference>
<feature type="region of interest" description="Disordered" evidence="3">
    <location>
        <begin position="89"/>
        <end position="116"/>
    </location>
</feature>
<evidence type="ECO:0000313" key="6">
    <source>
        <dbReference type="EMBL" id="MCC2189536.1"/>
    </source>
</evidence>
<dbReference type="SUPFAM" id="SSF55486">
    <property type="entry name" value="Metalloproteases ('zincins'), catalytic domain"/>
    <property type="match status" value="1"/>
</dbReference>
<dbReference type="Gene3D" id="3.40.390.10">
    <property type="entry name" value="Collagenase (Catalytic Domain)"/>
    <property type="match status" value="1"/>
</dbReference>
<proteinExistence type="predicted"/>
<comment type="caution">
    <text evidence="6">The sequence shown here is derived from an EMBL/GenBank/DDBJ whole genome shotgun (WGS) entry which is preliminary data.</text>
</comment>
<evidence type="ECO:0000256" key="4">
    <source>
        <dbReference type="SAM" id="SignalP"/>
    </source>
</evidence>
<evidence type="ECO:0000256" key="2">
    <source>
        <dbReference type="ARBA" id="ARBA00022525"/>
    </source>
</evidence>
<protein>
    <recommendedName>
        <fullName evidence="5">ATLF-like domain-containing protein</fullName>
    </recommendedName>
</protein>
<organism evidence="6 7">
    <name type="scientific">Fusicatenibacter faecihominis</name>
    <dbReference type="NCBI Taxonomy" id="2881276"/>
    <lineage>
        <taxon>Bacteria</taxon>
        <taxon>Bacillati</taxon>
        <taxon>Bacillota</taxon>
        <taxon>Clostridia</taxon>
        <taxon>Lachnospirales</taxon>
        <taxon>Lachnospiraceae</taxon>
        <taxon>Fusicatenibacter</taxon>
    </lineage>
</organism>
<evidence type="ECO:0000313" key="7">
    <source>
        <dbReference type="Proteomes" id="UP001197875"/>
    </source>
</evidence>
<dbReference type="InterPro" id="IPR014781">
    <property type="entry name" value="Anthrax_toxin_lethal/edema_N/C"/>
</dbReference>
<keyword evidence="2" id="KW-0964">Secreted</keyword>
<dbReference type="CDD" id="cd20184">
    <property type="entry name" value="M34_peptidase_like"/>
    <property type="match status" value="1"/>
</dbReference>
<reference evidence="6 7" key="1">
    <citation type="submission" date="2021-10" db="EMBL/GenBank/DDBJ databases">
        <title>Anaerobic single-cell dispensing facilitates the cultivation of human gut bacteria.</title>
        <authorList>
            <person name="Afrizal A."/>
        </authorList>
    </citation>
    <scope>NUCLEOTIDE SEQUENCE [LARGE SCALE GENOMIC DNA]</scope>
    <source>
        <strain evidence="6 7">CLA-AA-H277</strain>
    </source>
</reference>
<accession>A0AAE3J636</accession>
<keyword evidence="7" id="KW-1185">Reference proteome</keyword>
<evidence type="ECO:0000256" key="1">
    <source>
        <dbReference type="ARBA" id="ARBA00004613"/>
    </source>
</evidence>
<dbReference type="RefSeq" id="WP_227614870.1">
    <property type="nucleotide sequence ID" value="NZ_JAJEPR010000008.1"/>
</dbReference>
<comment type="subcellular location">
    <subcellularLocation>
        <location evidence="1">Secreted</location>
    </subcellularLocation>
</comment>
<name>A0AAE3J636_9FIRM</name>
<dbReference type="Proteomes" id="UP001197875">
    <property type="component" value="Unassembled WGS sequence"/>
</dbReference>
<dbReference type="Pfam" id="PF07737">
    <property type="entry name" value="ATLF"/>
    <property type="match status" value="1"/>
</dbReference>
<feature type="domain" description="ATLF-like" evidence="5">
    <location>
        <begin position="116"/>
        <end position="317"/>
    </location>
</feature>
<dbReference type="AlphaFoldDB" id="A0AAE3J636"/>
<evidence type="ECO:0000259" key="5">
    <source>
        <dbReference type="PROSITE" id="PS51995"/>
    </source>
</evidence>
<dbReference type="GO" id="GO:0008237">
    <property type="term" value="F:metallopeptidase activity"/>
    <property type="evidence" value="ECO:0007669"/>
    <property type="project" value="InterPro"/>
</dbReference>
<sequence length="337" mass="37050">MKGKNLKQLLNNQKAKRVGCILLAAAVLGTGAWAVDNGQKSDVPELTSFVDLDDQISIDEDEVPLTSAPKTSVKTQTSTTKKVVNLKKKSTKTYTQKSKPKSVKSPTITKTSRAATTTTNRVTTTYVTKRYKKNSKKMTMITTKKIKTTITTVTKTAANSGGTTTASVQKAATTTASAKKNTTPYNVPVATLAPLLDSRVMKAYQELHFDITIDGTVSYAGYFDARKQNITLREESDTIYHEIGHFVAFLAGNVDTKANFQSIYQQEKNSFTGSRRVYAVQNASEYFAECFREYTLNPATLKSTCPQTFEAITNALNKITDSQIAQAKAFYGSIWTK</sequence>
<evidence type="ECO:0000256" key="3">
    <source>
        <dbReference type="SAM" id="MobiDB-lite"/>
    </source>
</evidence>
<dbReference type="GO" id="GO:0005576">
    <property type="term" value="C:extracellular region"/>
    <property type="evidence" value="ECO:0007669"/>
    <property type="project" value="UniProtKB-SubCell"/>
</dbReference>
<keyword evidence="4" id="KW-0732">Signal</keyword>
<dbReference type="InterPro" id="IPR024079">
    <property type="entry name" value="MetalloPept_cat_dom_sf"/>
</dbReference>